<proteinExistence type="inferred from homology"/>
<organism evidence="11 12">
    <name type="scientific">Skeletonema marinoi</name>
    <dbReference type="NCBI Taxonomy" id="267567"/>
    <lineage>
        <taxon>Eukaryota</taxon>
        <taxon>Sar</taxon>
        <taxon>Stramenopiles</taxon>
        <taxon>Ochrophyta</taxon>
        <taxon>Bacillariophyta</taxon>
        <taxon>Coscinodiscophyceae</taxon>
        <taxon>Thalassiosirophycidae</taxon>
        <taxon>Thalassiosirales</taxon>
        <taxon>Skeletonemataceae</taxon>
        <taxon>Skeletonema</taxon>
        <taxon>Skeletonema marinoi-dohrnii complex</taxon>
    </lineage>
</organism>
<evidence type="ECO:0000256" key="2">
    <source>
        <dbReference type="ARBA" id="ARBA00016066"/>
    </source>
</evidence>
<dbReference type="AlphaFoldDB" id="A0AAD9DCL8"/>
<evidence type="ECO:0000256" key="6">
    <source>
        <dbReference type="ARBA" id="ARBA00023306"/>
    </source>
</evidence>
<comment type="similarity">
    <text evidence="1">Belongs to the APC5 family.</text>
</comment>
<keyword evidence="3" id="KW-0132">Cell division</keyword>
<evidence type="ECO:0000313" key="12">
    <source>
        <dbReference type="Proteomes" id="UP001224775"/>
    </source>
</evidence>
<sequence>MAELPSPQSIAIGTLISLYSDVNSPLFAYESLISDGNDNSRQVPAVQWQLELSRLIQQLVMKEDDGLFALLDNDPAGNEEDPKNVIEFDRHSSHDLDMTDDFLNELLGSSSSFDFSQQLLQCSSNDGRKRTTNEGNTMSSVSLGVRASQRQDAQQNGKTASCSFRIQSLSSLLDRIDDAFYNLSNASSSIDDLMNLLDEWHALLDGSHIGYPISGSSSAVAVTKTVGVDGESTFGVHLRKLCLGMEEIPFEAMSRLWMAFKSEVDDEASLDVNRPGVNKNNQLLTKNTPNWLPSSPQIERLLRRTCLHPNLETYLRQERTTITTIMEELQQTHPECPSISFFLFLSSLARGERTQALESLHRYFDYAMIHERKERAERAVMLQLGGGANSGSTGGNNNNNSGDAAAMRTSGMGGITTMASGMGGITGGMTGGVMNGMLANNAPGGGRGGGNAQSDAKIYKESNVMEYAAQSGDDECVSFANGWLALTSSSIGVGGRAKKSIYATVGGIPSDDAVGGGQLGSRGYRPLVPSASNCIGRSTLEEEAMLQHCQRRATQRGLSSLSIGTSLELARRMVYRRDVDGQLCSNDSEVVPSSTLAWDRIQRSGTGSSPSFVDNRAGAGNGMLSNQAGGAALALGQVHTDVGNMTASDVITTLGRQALAESGLWDSTGHSSFSSLSSCRAIMDSGRMTHCAEGGMNKGGSLYVDTLERISSMSDKAAAPTPEWILSASAFVHECLPPVETALMLLTKSTHLFLQQEDYEQAKAMARQACWLSSRHALFFHQGWNLLQLALIDLEASTSSPSNFESCLSPLLECLHLSEQYVMDPLRAMALSSLARVFLCMGRICKARALLNAAIPLLMQHGHVWFQAEACLTLAKCNLAEVPSREAGASASQLRQNALVQLEKAAALFEKIDDVHRLKEIYYLQSRIYQFLPSGQNKRDEAAKNFFRLNKMKQHKLTGRKQWESIHGILITMLMKC</sequence>
<comment type="function">
    <text evidence="8">Component of the anaphase promoting complex/cyclosome (APC/C), a cell cycle-regulated E3 ubiquitin ligase that controls progression through mitosis and the G1 phase of the cell cycle. The APC/C complex acts by mediating ubiquitination and subsequent degradation of target proteins: it mainly mediates the formation of 'Lys-11'-linked polyubiquitin chains and, to a lower extent, the formation of 'Lys-48'- and 'Lys-63'-linked polyubiquitin chains. The APC/C complex catalyzes assembly of branched 'Lys-11'-/'Lys-48'-linked branched ubiquitin chains on target proteins.</text>
</comment>
<feature type="domain" description="Anaphase-promoting complex subunit 5" evidence="10">
    <location>
        <begin position="343"/>
        <end position="376"/>
    </location>
</feature>
<evidence type="ECO:0000313" key="11">
    <source>
        <dbReference type="EMBL" id="KAK1741014.1"/>
    </source>
</evidence>
<evidence type="ECO:0000256" key="5">
    <source>
        <dbReference type="ARBA" id="ARBA00022786"/>
    </source>
</evidence>
<dbReference type="InterPro" id="IPR026000">
    <property type="entry name" value="Apc5_dom"/>
</dbReference>
<dbReference type="GO" id="GO:0031145">
    <property type="term" value="P:anaphase-promoting complex-dependent catabolic process"/>
    <property type="evidence" value="ECO:0007669"/>
    <property type="project" value="TreeGrafter"/>
</dbReference>
<keyword evidence="6" id="KW-0131">Cell cycle</keyword>
<accession>A0AAD9DCL8</accession>
<dbReference type="Pfam" id="PF12862">
    <property type="entry name" value="ANAPC5"/>
    <property type="match status" value="1"/>
</dbReference>
<evidence type="ECO:0000256" key="1">
    <source>
        <dbReference type="ARBA" id="ARBA00007450"/>
    </source>
</evidence>
<dbReference type="PANTHER" id="PTHR12830:SF9">
    <property type="entry name" value="ANAPHASE-PROMOTING COMPLEX SUBUNIT 5"/>
    <property type="match status" value="1"/>
</dbReference>
<dbReference type="Proteomes" id="UP001224775">
    <property type="component" value="Unassembled WGS sequence"/>
</dbReference>
<keyword evidence="5" id="KW-0833">Ubl conjugation pathway</keyword>
<dbReference type="EMBL" id="JATAAI010000014">
    <property type="protein sequence ID" value="KAK1741014.1"/>
    <property type="molecule type" value="Genomic_DNA"/>
</dbReference>
<reference evidence="11" key="1">
    <citation type="submission" date="2023-06" db="EMBL/GenBank/DDBJ databases">
        <title>Survivors Of The Sea: Transcriptome response of Skeletonema marinoi to long-term dormancy.</title>
        <authorList>
            <person name="Pinder M.I.M."/>
            <person name="Kourtchenko O."/>
            <person name="Robertson E.K."/>
            <person name="Larsson T."/>
            <person name="Maumus F."/>
            <person name="Osuna-Cruz C.M."/>
            <person name="Vancaester E."/>
            <person name="Stenow R."/>
            <person name="Vandepoele K."/>
            <person name="Ploug H."/>
            <person name="Bruchert V."/>
            <person name="Godhe A."/>
            <person name="Topel M."/>
        </authorList>
    </citation>
    <scope>NUCLEOTIDE SEQUENCE</scope>
    <source>
        <strain evidence="11">R05AC</strain>
    </source>
</reference>
<dbReference type="GO" id="GO:0005680">
    <property type="term" value="C:anaphase-promoting complex"/>
    <property type="evidence" value="ECO:0007669"/>
    <property type="project" value="InterPro"/>
</dbReference>
<dbReference type="InterPro" id="IPR037679">
    <property type="entry name" value="Apc5"/>
</dbReference>
<keyword evidence="4" id="KW-0498">Mitosis</keyword>
<dbReference type="SUPFAM" id="SSF48452">
    <property type="entry name" value="TPR-like"/>
    <property type="match status" value="1"/>
</dbReference>
<name>A0AAD9DCL8_9STRA</name>
<protein>
    <recommendedName>
        <fullName evidence="2">Anaphase-promoting complex subunit 5</fullName>
    </recommendedName>
    <alternativeName>
        <fullName evidence="7">Cyclosome subunit 5</fullName>
    </alternativeName>
</protein>
<dbReference type="GO" id="GO:0045842">
    <property type="term" value="P:positive regulation of mitotic metaphase/anaphase transition"/>
    <property type="evidence" value="ECO:0007669"/>
    <property type="project" value="TreeGrafter"/>
</dbReference>
<evidence type="ECO:0000256" key="9">
    <source>
        <dbReference type="SAM" id="MobiDB-lite"/>
    </source>
</evidence>
<feature type="compositionally biased region" description="Polar residues" evidence="9">
    <location>
        <begin position="133"/>
        <end position="157"/>
    </location>
</feature>
<evidence type="ECO:0000259" key="10">
    <source>
        <dbReference type="Pfam" id="PF12862"/>
    </source>
</evidence>
<dbReference type="PANTHER" id="PTHR12830">
    <property type="entry name" value="ANAPHASE-PROMOTING COMPLEX SUBUNIT 5"/>
    <property type="match status" value="1"/>
</dbReference>
<dbReference type="InterPro" id="IPR011990">
    <property type="entry name" value="TPR-like_helical_dom_sf"/>
</dbReference>
<evidence type="ECO:0000256" key="3">
    <source>
        <dbReference type="ARBA" id="ARBA00022618"/>
    </source>
</evidence>
<dbReference type="GO" id="GO:0070979">
    <property type="term" value="P:protein K11-linked ubiquitination"/>
    <property type="evidence" value="ECO:0007669"/>
    <property type="project" value="TreeGrafter"/>
</dbReference>
<gene>
    <name evidence="11" type="ORF">QTG54_008266</name>
</gene>
<keyword evidence="12" id="KW-1185">Reference proteome</keyword>
<dbReference type="GO" id="GO:0051301">
    <property type="term" value="P:cell division"/>
    <property type="evidence" value="ECO:0007669"/>
    <property type="project" value="UniProtKB-KW"/>
</dbReference>
<evidence type="ECO:0000256" key="7">
    <source>
        <dbReference type="ARBA" id="ARBA00031069"/>
    </source>
</evidence>
<evidence type="ECO:0000256" key="8">
    <source>
        <dbReference type="ARBA" id="ARBA00045696"/>
    </source>
</evidence>
<feature type="region of interest" description="Disordered" evidence="9">
    <location>
        <begin position="124"/>
        <end position="157"/>
    </location>
</feature>
<comment type="caution">
    <text evidence="11">The sequence shown here is derived from an EMBL/GenBank/DDBJ whole genome shotgun (WGS) entry which is preliminary data.</text>
</comment>
<evidence type="ECO:0000256" key="4">
    <source>
        <dbReference type="ARBA" id="ARBA00022776"/>
    </source>
</evidence>
<dbReference type="Gene3D" id="1.25.40.10">
    <property type="entry name" value="Tetratricopeptide repeat domain"/>
    <property type="match status" value="1"/>
</dbReference>